<evidence type="ECO:0000313" key="2">
    <source>
        <dbReference type="Proteomes" id="UP000245790"/>
    </source>
</evidence>
<organism evidence="1 2">
    <name type="scientific">Pleionea mediterranea</name>
    <dbReference type="NCBI Taxonomy" id="523701"/>
    <lineage>
        <taxon>Bacteria</taxon>
        <taxon>Pseudomonadati</taxon>
        <taxon>Pseudomonadota</taxon>
        <taxon>Gammaproteobacteria</taxon>
        <taxon>Oceanospirillales</taxon>
        <taxon>Pleioneaceae</taxon>
        <taxon>Pleionea</taxon>
    </lineage>
</organism>
<dbReference type="AlphaFoldDB" id="A0A316FRB1"/>
<dbReference type="EMBL" id="QGGU01000006">
    <property type="protein sequence ID" value="PWK50843.1"/>
    <property type="molecule type" value="Genomic_DNA"/>
</dbReference>
<sequence length="287" mass="32903">MDVVQFCLKEHIKPGDDLYYALLYSRTKNPHQLVACTLFQSILHTAMTIEDGSVRVAKLGWWSNELQNADSDHPLIQFMYQQNHKSWLTQAMLPVTNRLLKHPSLLALNNHSFVETVAGLALMSAMGTRVDVEVLQNDFIEDNPSIENNCSIDNHASTEKTFSNQRLQQYAKAVFRFWMLKSSFALSANNALSIPPTAEMINSTLQRLKSEIDGLSIKDSRSNLSPACYNYLHLIKQWLSLNQYDKPLENHFNHQSDKPSAQNTPLYEPGPLRKLFKVWLVHHFTFI</sequence>
<dbReference type="Proteomes" id="UP000245790">
    <property type="component" value="Unassembled WGS sequence"/>
</dbReference>
<comment type="caution">
    <text evidence="1">The sequence shown here is derived from an EMBL/GenBank/DDBJ whole genome shotgun (WGS) entry which is preliminary data.</text>
</comment>
<evidence type="ECO:0000313" key="1">
    <source>
        <dbReference type="EMBL" id="PWK50843.1"/>
    </source>
</evidence>
<gene>
    <name evidence="1" type="ORF">C8D97_106131</name>
</gene>
<dbReference type="OrthoDB" id="9807580at2"/>
<reference evidence="1 2" key="1">
    <citation type="submission" date="2018-05" db="EMBL/GenBank/DDBJ databases">
        <title>Genomic Encyclopedia of Type Strains, Phase IV (KMG-IV): sequencing the most valuable type-strain genomes for metagenomic binning, comparative biology and taxonomic classification.</title>
        <authorList>
            <person name="Goeker M."/>
        </authorList>
    </citation>
    <scope>NUCLEOTIDE SEQUENCE [LARGE SCALE GENOMIC DNA]</scope>
    <source>
        <strain evidence="1 2">DSM 25350</strain>
    </source>
</reference>
<accession>A0A316FRB1</accession>
<protein>
    <recommendedName>
        <fullName evidence="3">Squalene/phytoene synthase</fullName>
    </recommendedName>
</protein>
<dbReference type="RefSeq" id="WP_109763505.1">
    <property type="nucleotide sequence ID" value="NZ_QGGU01000006.1"/>
</dbReference>
<keyword evidence="2" id="KW-1185">Reference proteome</keyword>
<evidence type="ECO:0008006" key="3">
    <source>
        <dbReference type="Google" id="ProtNLM"/>
    </source>
</evidence>
<name>A0A316FRB1_9GAMM</name>
<proteinExistence type="predicted"/>